<feature type="transmembrane region" description="Helical" evidence="5">
    <location>
        <begin position="108"/>
        <end position="131"/>
    </location>
</feature>
<keyword evidence="4 5" id="KW-0472">Membrane</keyword>
<evidence type="ECO:0000256" key="2">
    <source>
        <dbReference type="ARBA" id="ARBA00022692"/>
    </source>
</evidence>
<reference evidence="6 7" key="1">
    <citation type="submission" date="2006-10" db="EMBL/GenBank/DDBJ databases">
        <title>Complete sequence of Syntrophobacter fumaroxidans MPOB.</title>
        <authorList>
            <consortium name="US DOE Joint Genome Institute"/>
            <person name="Copeland A."/>
            <person name="Lucas S."/>
            <person name="Lapidus A."/>
            <person name="Barry K."/>
            <person name="Detter J.C."/>
            <person name="Glavina del Rio T."/>
            <person name="Hammon N."/>
            <person name="Israni S."/>
            <person name="Pitluck S."/>
            <person name="Goltsman E.G."/>
            <person name="Martinez M."/>
            <person name="Schmutz J."/>
            <person name="Larimer F."/>
            <person name="Land M."/>
            <person name="Hauser L."/>
            <person name="Kyrpides N."/>
            <person name="Kim E."/>
            <person name="Boone D.R."/>
            <person name="Brockman F."/>
            <person name="Culley D."/>
            <person name="Ferry J."/>
            <person name="Gunsalus R."/>
            <person name="McInerney M.J."/>
            <person name="Morrison M."/>
            <person name="Plugge C."/>
            <person name="Rohlin L."/>
            <person name="Scholten J."/>
            <person name="Sieber J."/>
            <person name="Stams A.J.M."/>
            <person name="Worm P."/>
            <person name="Henstra A.M."/>
            <person name="Richardson P."/>
        </authorList>
    </citation>
    <scope>NUCLEOTIDE SEQUENCE [LARGE SCALE GENOMIC DNA]</scope>
    <source>
        <strain evidence="7">DSM 10017 / MPOB</strain>
    </source>
</reference>
<name>A0LIF9_SYNFM</name>
<dbReference type="STRING" id="335543.Sfum_1523"/>
<feature type="transmembrane region" description="Helical" evidence="5">
    <location>
        <begin position="208"/>
        <end position="228"/>
    </location>
</feature>
<dbReference type="HOGENOM" id="CLU_077102_0_0_7"/>
<protein>
    <submittedName>
        <fullName evidence="6">Bile acid:sodium symporter</fullName>
    </submittedName>
</protein>
<keyword evidence="3 5" id="KW-1133">Transmembrane helix</keyword>
<gene>
    <name evidence="6" type="ordered locus">Sfum_1523</name>
</gene>
<dbReference type="InterPro" id="IPR002657">
    <property type="entry name" value="BilAc:Na_symport/Acr3"/>
</dbReference>
<accession>A0LIF9</accession>
<dbReference type="KEGG" id="sfu:Sfum_1523"/>
<feature type="transmembrane region" description="Helical" evidence="5">
    <location>
        <begin position="21"/>
        <end position="44"/>
    </location>
</feature>
<feature type="transmembrane region" description="Helical" evidence="5">
    <location>
        <begin position="167"/>
        <end position="187"/>
    </location>
</feature>
<evidence type="ECO:0000256" key="5">
    <source>
        <dbReference type="SAM" id="Phobius"/>
    </source>
</evidence>
<dbReference type="AlphaFoldDB" id="A0LIF9"/>
<keyword evidence="2 5" id="KW-0812">Transmembrane</keyword>
<dbReference type="EMBL" id="CP000478">
    <property type="protein sequence ID" value="ABK17211.1"/>
    <property type="molecule type" value="Genomic_DNA"/>
</dbReference>
<feature type="transmembrane region" description="Helical" evidence="5">
    <location>
        <begin position="50"/>
        <end position="68"/>
    </location>
</feature>
<sequence length="322" mass="35557" precursor="true">MRGLPSFPAKHEKVRCIMFTLRDGLMLVLTLSSILAGVLFPTFGAPFQPYPMYCMMVLLFFSFLPIRFSNMLYALRASWAGTLHCLLFKLVLLPVLVFVAFHSLLPEYALAALLLSGVSSGVASPFFAVLVQANMAIVLGMVVMSSILVPFTLPTLVHVLMGREMSIPFAAMSYLLGMVIFVPLFIAEVLKRFTPAVSTRLMEIRYPASLLCFVITNLGIFSKYASFLREQPSTVAVAFGVATVLAGFYFVAGTLVAHNRPPADRLAAVVSFGLINNVLVLVFSSEFFGPLEPTVAAMYNVPFFSLIIPLRFYQKWAMRRSS</sequence>
<proteinExistence type="predicted"/>
<dbReference type="InterPro" id="IPR038770">
    <property type="entry name" value="Na+/solute_symporter_sf"/>
</dbReference>
<dbReference type="eggNOG" id="COG0385">
    <property type="taxonomic scope" value="Bacteria"/>
</dbReference>
<organism evidence="6 7">
    <name type="scientific">Syntrophobacter fumaroxidans (strain DSM 10017 / MPOB)</name>
    <dbReference type="NCBI Taxonomy" id="335543"/>
    <lineage>
        <taxon>Bacteria</taxon>
        <taxon>Pseudomonadati</taxon>
        <taxon>Thermodesulfobacteriota</taxon>
        <taxon>Syntrophobacteria</taxon>
        <taxon>Syntrophobacterales</taxon>
        <taxon>Syntrophobacteraceae</taxon>
        <taxon>Syntrophobacter</taxon>
    </lineage>
</organism>
<feature type="transmembrane region" description="Helical" evidence="5">
    <location>
        <begin position="296"/>
        <end position="313"/>
    </location>
</feature>
<feature type="transmembrane region" description="Helical" evidence="5">
    <location>
        <begin position="138"/>
        <end position="161"/>
    </location>
</feature>
<keyword evidence="7" id="KW-1185">Reference proteome</keyword>
<evidence type="ECO:0000313" key="6">
    <source>
        <dbReference type="EMBL" id="ABK17211.1"/>
    </source>
</evidence>
<feature type="transmembrane region" description="Helical" evidence="5">
    <location>
        <begin position="80"/>
        <end position="102"/>
    </location>
</feature>
<dbReference type="Gene3D" id="1.20.1530.20">
    <property type="match status" value="1"/>
</dbReference>
<feature type="transmembrane region" description="Helical" evidence="5">
    <location>
        <begin position="234"/>
        <end position="257"/>
    </location>
</feature>
<evidence type="ECO:0000313" key="7">
    <source>
        <dbReference type="Proteomes" id="UP000001784"/>
    </source>
</evidence>
<dbReference type="Pfam" id="PF01758">
    <property type="entry name" value="SBF"/>
    <property type="match status" value="1"/>
</dbReference>
<dbReference type="GO" id="GO:0016020">
    <property type="term" value="C:membrane"/>
    <property type="evidence" value="ECO:0007669"/>
    <property type="project" value="UniProtKB-SubCell"/>
</dbReference>
<feature type="transmembrane region" description="Helical" evidence="5">
    <location>
        <begin position="266"/>
        <end position="284"/>
    </location>
</feature>
<evidence type="ECO:0000256" key="4">
    <source>
        <dbReference type="ARBA" id="ARBA00023136"/>
    </source>
</evidence>
<evidence type="ECO:0000256" key="1">
    <source>
        <dbReference type="ARBA" id="ARBA00004141"/>
    </source>
</evidence>
<comment type="subcellular location">
    <subcellularLocation>
        <location evidence="1">Membrane</location>
        <topology evidence="1">Multi-pass membrane protein</topology>
    </subcellularLocation>
</comment>
<evidence type="ECO:0000256" key="3">
    <source>
        <dbReference type="ARBA" id="ARBA00022989"/>
    </source>
</evidence>
<dbReference type="InParanoid" id="A0LIF9"/>
<dbReference type="Proteomes" id="UP000001784">
    <property type="component" value="Chromosome"/>
</dbReference>